<dbReference type="PANTHER" id="PTHR30353">
    <property type="entry name" value="INNER MEMBRANE PROTEIN DEDA-RELATED"/>
    <property type="match status" value="1"/>
</dbReference>
<evidence type="ECO:0000256" key="8">
    <source>
        <dbReference type="SAM" id="MobiDB-lite"/>
    </source>
</evidence>
<evidence type="ECO:0000256" key="3">
    <source>
        <dbReference type="ARBA" id="ARBA00022475"/>
    </source>
</evidence>
<evidence type="ECO:0000313" key="10">
    <source>
        <dbReference type="EMBL" id="SFE76786.1"/>
    </source>
</evidence>
<evidence type="ECO:0000313" key="11">
    <source>
        <dbReference type="Proteomes" id="UP000198520"/>
    </source>
</evidence>
<accession>A0A1I2D8C0</accession>
<reference evidence="11" key="1">
    <citation type="submission" date="2016-10" db="EMBL/GenBank/DDBJ databases">
        <authorList>
            <person name="Varghese N."/>
            <person name="Submissions S."/>
        </authorList>
    </citation>
    <scope>NUCLEOTIDE SEQUENCE [LARGE SCALE GENOMIC DNA]</scope>
    <source>
        <strain evidence="11">DSM 19083</strain>
    </source>
</reference>
<dbReference type="AlphaFoldDB" id="A0A1I2D8C0"/>
<evidence type="ECO:0000259" key="9">
    <source>
        <dbReference type="Pfam" id="PF09335"/>
    </source>
</evidence>
<dbReference type="InterPro" id="IPR032816">
    <property type="entry name" value="VTT_dom"/>
</dbReference>
<evidence type="ECO:0000256" key="4">
    <source>
        <dbReference type="ARBA" id="ARBA00022692"/>
    </source>
</evidence>
<evidence type="ECO:0000256" key="6">
    <source>
        <dbReference type="ARBA" id="ARBA00023136"/>
    </source>
</evidence>
<feature type="domain" description="VTT" evidence="9">
    <location>
        <begin position="42"/>
        <end position="166"/>
    </location>
</feature>
<dbReference type="GO" id="GO:0005886">
    <property type="term" value="C:plasma membrane"/>
    <property type="evidence" value="ECO:0007669"/>
    <property type="project" value="UniProtKB-SubCell"/>
</dbReference>
<keyword evidence="5 7" id="KW-1133">Transmembrane helix</keyword>
<keyword evidence="4 7" id="KW-0812">Transmembrane</keyword>
<dbReference type="InterPro" id="IPR032818">
    <property type="entry name" value="DedA-like"/>
</dbReference>
<name>A0A1I2D8C0_9MICO</name>
<dbReference type="PANTHER" id="PTHR30353:SF0">
    <property type="entry name" value="TRANSMEMBRANE PROTEIN"/>
    <property type="match status" value="1"/>
</dbReference>
<dbReference type="RefSeq" id="WP_093374658.1">
    <property type="nucleotide sequence ID" value="NZ_BNAN01000001.1"/>
</dbReference>
<comment type="similarity">
    <text evidence="2 7">Belongs to the DedA family.</text>
</comment>
<feature type="transmembrane region" description="Helical" evidence="7">
    <location>
        <begin position="47"/>
        <end position="76"/>
    </location>
</feature>
<evidence type="ECO:0000256" key="7">
    <source>
        <dbReference type="RuleBase" id="RU367016"/>
    </source>
</evidence>
<gene>
    <name evidence="10" type="ORF">SAMN04488035_0453</name>
</gene>
<evidence type="ECO:0000256" key="2">
    <source>
        <dbReference type="ARBA" id="ARBA00010792"/>
    </source>
</evidence>
<dbReference type="Pfam" id="PF09335">
    <property type="entry name" value="VTT_dom"/>
    <property type="match status" value="1"/>
</dbReference>
<dbReference type="Proteomes" id="UP000198520">
    <property type="component" value="Unassembled WGS sequence"/>
</dbReference>
<keyword evidence="11" id="KW-1185">Reference proteome</keyword>
<feature type="transmembrane region" description="Helical" evidence="7">
    <location>
        <begin position="147"/>
        <end position="172"/>
    </location>
</feature>
<keyword evidence="6 7" id="KW-0472">Membrane</keyword>
<evidence type="ECO:0000256" key="5">
    <source>
        <dbReference type="ARBA" id="ARBA00022989"/>
    </source>
</evidence>
<sequence>MGELITDVSQNIETWILALAASPWIYVALLCLATIDGFFPPVPSESVVITLAVAASTTGSPHMAGVFVVAAVGAWTGDQIAYAIGRAVGTDRVPFLRGPRGQRAVAWARQALSARGASFILAARYVPIGRVAVNFSAGALGYRRHSFMAISGVAGLTWAAYSVAIGLAAASWLGHRPLLAMAIGIVIGIASGFVLDQVLGRLALRRGGPTRTGEQPEVEGILTDDAGSDRERVA</sequence>
<organism evidence="10 11">
    <name type="scientific">Flavimobilis marinus</name>
    <dbReference type="NCBI Taxonomy" id="285351"/>
    <lineage>
        <taxon>Bacteria</taxon>
        <taxon>Bacillati</taxon>
        <taxon>Actinomycetota</taxon>
        <taxon>Actinomycetes</taxon>
        <taxon>Micrococcales</taxon>
        <taxon>Jonesiaceae</taxon>
        <taxon>Flavimobilis</taxon>
    </lineage>
</organism>
<feature type="transmembrane region" description="Helical" evidence="7">
    <location>
        <begin position="178"/>
        <end position="199"/>
    </location>
</feature>
<feature type="region of interest" description="Disordered" evidence="8">
    <location>
        <begin position="206"/>
        <end position="234"/>
    </location>
</feature>
<proteinExistence type="inferred from homology"/>
<dbReference type="STRING" id="285351.SAMN04488035_0453"/>
<protein>
    <submittedName>
        <fullName evidence="10">Membrane protein DedA, SNARE-associated domain</fullName>
    </submittedName>
</protein>
<keyword evidence="3 7" id="KW-1003">Cell membrane</keyword>
<dbReference type="OrthoDB" id="162303at2"/>
<dbReference type="EMBL" id="FONZ01000001">
    <property type="protein sequence ID" value="SFE76786.1"/>
    <property type="molecule type" value="Genomic_DNA"/>
</dbReference>
<comment type="subcellular location">
    <subcellularLocation>
        <location evidence="1 7">Cell membrane</location>
        <topology evidence="1 7">Multi-pass membrane protein</topology>
    </subcellularLocation>
</comment>
<feature type="transmembrane region" description="Helical" evidence="7">
    <location>
        <begin position="12"/>
        <end position="35"/>
    </location>
</feature>
<evidence type="ECO:0000256" key="1">
    <source>
        <dbReference type="ARBA" id="ARBA00004651"/>
    </source>
</evidence>